<reference evidence="1 2" key="1">
    <citation type="journal article" date="2017" name="Curr. Biol.">
        <title>The Evolution of Venom by Co-option of Single-Copy Genes.</title>
        <authorList>
            <person name="Martinson E.O."/>
            <person name="Mrinalini"/>
            <person name="Kelkar Y.D."/>
            <person name="Chang C.H."/>
            <person name="Werren J.H."/>
        </authorList>
    </citation>
    <scope>NUCLEOTIDE SEQUENCE [LARGE SCALE GENOMIC DNA]</scope>
    <source>
        <strain evidence="1 2">Alberta</strain>
        <tissue evidence="1">Whole body</tissue>
    </source>
</reference>
<accession>A0A232EH21</accession>
<keyword evidence="2" id="KW-1185">Reference proteome</keyword>
<dbReference type="Proteomes" id="UP000215335">
    <property type="component" value="Unassembled WGS sequence"/>
</dbReference>
<dbReference type="OrthoDB" id="7700848at2759"/>
<protein>
    <recommendedName>
        <fullName evidence="3">Reverse transcriptase domain-containing protein</fullName>
    </recommendedName>
</protein>
<sequence length="351" mass="39469">MYDRVLRLELPEGATVVGFTDDIAVLVVAKQKEEVTKIANEAVGIIHDWLKQTGLQFASHKKEAILVTSRKKIETITLTVDRHEIDSQPTIEYLRITKDAKLTSRPLSREYETLLRLMQRNVGNRVELSLPHLMQRNNKPTRLINGPHRSIVQQWCMWGPGVGGLLAYKQISTGVLQGTILGPSFFILYLNDQLRVLTKDTIMSYTDDTVIVVCDNTQTSAQNKINGYLSKVANISSIMTVATDITGSGILEQGRLWRTLLINSFPETRRIVRRRRLPSSSEFSQPSIEQDASLAVPSTDKITEEIRRRVVIVEKSHIFVLGSEGHVEVMQPVQQDPPAVPIFSTPDSESM</sequence>
<proteinExistence type="predicted"/>
<evidence type="ECO:0000313" key="2">
    <source>
        <dbReference type="Proteomes" id="UP000215335"/>
    </source>
</evidence>
<evidence type="ECO:0008006" key="3">
    <source>
        <dbReference type="Google" id="ProtNLM"/>
    </source>
</evidence>
<dbReference type="AlphaFoldDB" id="A0A232EH21"/>
<evidence type="ECO:0000313" key="1">
    <source>
        <dbReference type="EMBL" id="OXU17633.1"/>
    </source>
</evidence>
<organism evidence="1 2">
    <name type="scientific">Trichomalopsis sarcophagae</name>
    <dbReference type="NCBI Taxonomy" id="543379"/>
    <lineage>
        <taxon>Eukaryota</taxon>
        <taxon>Metazoa</taxon>
        <taxon>Ecdysozoa</taxon>
        <taxon>Arthropoda</taxon>
        <taxon>Hexapoda</taxon>
        <taxon>Insecta</taxon>
        <taxon>Pterygota</taxon>
        <taxon>Neoptera</taxon>
        <taxon>Endopterygota</taxon>
        <taxon>Hymenoptera</taxon>
        <taxon>Apocrita</taxon>
        <taxon>Proctotrupomorpha</taxon>
        <taxon>Chalcidoidea</taxon>
        <taxon>Pteromalidae</taxon>
        <taxon>Pteromalinae</taxon>
        <taxon>Trichomalopsis</taxon>
    </lineage>
</organism>
<gene>
    <name evidence="1" type="ORF">TSAR_004703</name>
</gene>
<comment type="caution">
    <text evidence="1">The sequence shown here is derived from an EMBL/GenBank/DDBJ whole genome shotgun (WGS) entry which is preliminary data.</text>
</comment>
<name>A0A232EH21_9HYME</name>
<dbReference type="STRING" id="543379.A0A232EH21"/>
<dbReference type="EMBL" id="NNAY01004631">
    <property type="protein sequence ID" value="OXU17633.1"/>
    <property type="molecule type" value="Genomic_DNA"/>
</dbReference>